<keyword evidence="4" id="KW-0597">Phosphoprotein</keyword>
<dbReference type="InterPro" id="IPR003594">
    <property type="entry name" value="HATPase_dom"/>
</dbReference>
<dbReference type="InterPro" id="IPR036890">
    <property type="entry name" value="HATPase_C_sf"/>
</dbReference>
<comment type="caution">
    <text evidence="11">The sequence shown here is derived from an EMBL/GenBank/DDBJ whole genome shotgun (WGS) entry which is preliminary data.</text>
</comment>
<proteinExistence type="predicted"/>
<evidence type="ECO:0000256" key="4">
    <source>
        <dbReference type="ARBA" id="ARBA00022553"/>
    </source>
</evidence>
<dbReference type="Gene3D" id="3.30.565.10">
    <property type="entry name" value="Histidine kinase-like ATPase, C-terminal domain"/>
    <property type="match status" value="1"/>
</dbReference>
<dbReference type="SMART" id="SM00091">
    <property type="entry name" value="PAS"/>
    <property type="match status" value="2"/>
</dbReference>
<dbReference type="EMBL" id="JAAIYP010000034">
    <property type="protein sequence ID" value="NFV79742.1"/>
    <property type="molecule type" value="Genomic_DNA"/>
</dbReference>
<dbReference type="InterPro" id="IPR013656">
    <property type="entry name" value="PAS_4"/>
</dbReference>
<evidence type="ECO:0000256" key="7">
    <source>
        <dbReference type="SAM" id="Phobius"/>
    </source>
</evidence>
<protein>
    <recommendedName>
        <fullName evidence="3">histidine kinase</fullName>
        <ecNumber evidence="3">2.7.13.3</ecNumber>
    </recommendedName>
</protein>
<dbReference type="InterPro" id="IPR035965">
    <property type="entry name" value="PAS-like_dom_sf"/>
</dbReference>
<dbReference type="Gene3D" id="1.10.287.130">
    <property type="match status" value="1"/>
</dbReference>
<keyword evidence="7" id="KW-1133">Transmembrane helix</keyword>
<dbReference type="InterPro" id="IPR003660">
    <property type="entry name" value="HAMP_dom"/>
</dbReference>
<dbReference type="InterPro" id="IPR000014">
    <property type="entry name" value="PAS"/>
</dbReference>
<keyword evidence="6" id="KW-0418">Kinase</keyword>
<gene>
    <name evidence="11" type="ORF">G4223_06425</name>
</gene>
<keyword evidence="5" id="KW-0808">Transferase</keyword>
<dbReference type="SMART" id="SM00388">
    <property type="entry name" value="HisKA"/>
    <property type="match status" value="1"/>
</dbReference>
<dbReference type="SMART" id="SM00304">
    <property type="entry name" value="HAMP"/>
    <property type="match status" value="1"/>
</dbReference>
<dbReference type="PRINTS" id="PR00344">
    <property type="entry name" value="BCTRLSENSOR"/>
</dbReference>
<dbReference type="Pfam" id="PF13426">
    <property type="entry name" value="PAS_9"/>
    <property type="match status" value="1"/>
</dbReference>
<dbReference type="PANTHER" id="PTHR43304">
    <property type="entry name" value="PHYTOCHROME-LIKE PROTEIN CPH1"/>
    <property type="match status" value="1"/>
</dbReference>
<dbReference type="RefSeq" id="WP_163676728.1">
    <property type="nucleotide sequence ID" value="NZ_JAAIYP010000034.1"/>
</dbReference>
<comment type="subcellular location">
    <subcellularLocation>
        <location evidence="2">Membrane</location>
    </subcellularLocation>
</comment>
<evidence type="ECO:0000313" key="12">
    <source>
        <dbReference type="Proteomes" id="UP000480684"/>
    </source>
</evidence>
<dbReference type="SMART" id="SM00387">
    <property type="entry name" value="HATPase_c"/>
    <property type="match status" value="1"/>
</dbReference>
<evidence type="ECO:0000256" key="3">
    <source>
        <dbReference type="ARBA" id="ARBA00012438"/>
    </source>
</evidence>
<dbReference type="SUPFAM" id="SSF55785">
    <property type="entry name" value="PYP-like sensor domain (PAS domain)"/>
    <property type="match status" value="2"/>
</dbReference>
<evidence type="ECO:0000259" key="8">
    <source>
        <dbReference type="PROSITE" id="PS50109"/>
    </source>
</evidence>
<dbReference type="InterPro" id="IPR052162">
    <property type="entry name" value="Sensor_kinase/Photoreceptor"/>
</dbReference>
<dbReference type="NCBIfam" id="TIGR00229">
    <property type="entry name" value="sensory_box"/>
    <property type="match status" value="1"/>
</dbReference>
<name>A0A7C9QT16_9PROT</name>
<dbReference type="InterPro" id="IPR005467">
    <property type="entry name" value="His_kinase_dom"/>
</dbReference>
<dbReference type="AlphaFoldDB" id="A0A7C9QT16"/>
<evidence type="ECO:0000259" key="9">
    <source>
        <dbReference type="PROSITE" id="PS50112"/>
    </source>
</evidence>
<dbReference type="Proteomes" id="UP000480684">
    <property type="component" value="Unassembled WGS sequence"/>
</dbReference>
<evidence type="ECO:0000256" key="6">
    <source>
        <dbReference type="ARBA" id="ARBA00022777"/>
    </source>
</evidence>
<comment type="catalytic activity">
    <reaction evidence="1">
        <text>ATP + protein L-histidine = ADP + protein N-phospho-L-histidine.</text>
        <dbReference type="EC" id="2.7.13.3"/>
    </reaction>
</comment>
<dbReference type="PROSITE" id="PS50109">
    <property type="entry name" value="HIS_KIN"/>
    <property type="match status" value="1"/>
</dbReference>
<dbReference type="CDD" id="cd00130">
    <property type="entry name" value="PAS"/>
    <property type="match status" value="1"/>
</dbReference>
<dbReference type="Pfam" id="PF08448">
    <property type="entry name" value="PAS_4"/>
    <property type="match status" value="1"/>
</dbReference>
<evidence type="ECO:0000256" key="5">
    <source>
        <dbReference type="ARBA" id="ARBA00022679"/>
    </source>
</evidence>
<dbReference type="GO" id="GO:0016020">
    <property type="term" value="C:membrane"/>
    <property type="evidence" value="ECO:0007669"/>
    <property type="project" value="UniProtKB-SubCell"/>
</dbReference>
<evidence type="ECO:0000313" key="11">
    <source>
        <dbReference type="EMBL" id="NFV79742.1"/>
    </source>
</evidence>
<dbReference type="Pfam" id="PF00512">
    <property type="entry name" value="HisKA"/>
    <property type="match status" value="1"/>
</dbReference>
<dbReference type="FunFam" id="3.30.565.10:FF:000006">
    <property type="entry name" value="Sensor histidine kinase WalK"/>
    <property type="match status" value="1"/>
</dbReference>
<dbReference type="GO" id="GO:0000155">
    <property type="term" value="F:phosphorelay sensor kinase activity"/>
    <property type="evidence" value="ECO:0007669"/>
    <property type="project" value="InterPro"/>
</dbReference>
<dbReference type="InterPro" id="IPR003661">
    <property type="entry name" value="HisK_dim/P_dom"/>
</dbReference>
<dbReference type="Gene3D" id="3.30.450.20">
    <property type="entry name" value="PAS domain"/>
    <property type="match status" value="2"/>
</dbReference>
<dbReference type="InterPro" id="IPR004358">
    <property type="entry name" value="Sig_transdc_His_kin-like_C"/>
</dbReference>
<feature type="domain" description="HAMP" evidence="10">
    <location>
        <begin position="324"/>
        <end position="377"/>
    </location>
</feature>
<keyword evidence="7" id="KW-0472">Membrane</keyword>
<dbReference type="Gene3D" id="6.10.340.10">
    <property type="match status" value="1"/>
</dbReference>
<dbReference type="PANTHER" id="PTHR43304:SF1">
    <property type="entry name" value="PAC DOMAIN-CONTAINING PROTEIN"/>
    <property type="match status" value="1"/>
</dbReference>
<feature type="transmembrane region" description="Helical" evidence="7">
    <location>
        <begin position="301"/>
        <end position="322"/>
    </location>
</feature>
<dbReference type="SUPFAM" id="SSF158472">
    <property type="entry name" value="HAMP domain-like"/>
    <property type="match status" value="1"/>
</dbReference>
<feature type="domain" description="PAS" evidence="9">
    <location>
        <begin position="509"/>
        <end position="577"/>
    </location>
</feature>
<dbReference type="Pfam" id="PF02518">
    <property type="entry name" value="HATPase_c"/>
    <property type="match status" value="1"/>
</dbReference>
<feature type="domain" description="Histidine kinase" evidence="8">
    <location>
        <begin position="650"/>
        <end position="864"/>
    </location>
</feature>
<keyword evidence="7" id="KW-0812">Transmembrane</keyword>
<accession>A0A7C9QT16</accession>
<reference evidence="11 12" key="1">
    <citation type="submission" date="2020-02" db="EMBL/GenBank/DDBJ databases">
        <authorList>
            <person name="Dziuba M."/>
            <person name="Kuznetsov B."/>
            <person name="Mardanov A."/>
            <person name="Ravin N."/>
            <person name="Grouzdev D."/>
        </authorList>
    </citation>
    <scope>NUCLEOTIDE SEQUENCE [LARGE SCALE GENOMIC DNA]</scope>
    <source>
        <strain evidence="11 12">SpK</strain>
    </source>
</reference>
<evidence type="ECO:0000256" key="1">
    <source>
        <dbReference type="ARBA" id="ARBA00000085"/>
    </source>
</evidence>
<evidence type="ECO:0000256" key="2">
    <source>
        <dbReference type="ARBA" id="ARBA00004370"/>
    </source>
</evidence>
<sequence>MTVGRLVFGLVALLVAVIWGCVLRDVHGQYMALRAVEMQQGTNDTADLLLAAAHHMVAERGETAQALTTSVEAAAVEHIKMHRRDGGQGLHAALTLLDNGEDLAAAARDVAKLRLSVDQDMLRPVAERSPQLRQDWLDTTDLFLGRLTTSVRRLTLPSDRTVVFIRRMNRIKLWTLDLYRSVQDQTTQVALARSHDRPLSSAELLALARMRGEADTVWSHIVEETQSLNNRALVETVERTQQALNANYWPMWERMLNGRPPGTERAVANPVEEQMAALMERTRQGAVAAAQTAHAAATRSMVVHGGVALAALGLGAAALALLRRRLLTPLRRLRRDLRSLARRDLDLPMDVRFHHDELGEMRTAILEFRDALEERRSLWNALPDFICFKDDLGRWQWINATAATLFGLEDGDYRDRTDSEVAAAAPHLSAWLLSAAGAEESVRSKGATISREEVIATIGGDVHFFHVLRVPLFRPDHVCRGTIVLGREVTDRRRTEVAMARLAQQNQLLLDCAGEGIIGLDSSGHVTFVNPAVERLTGWDALDLVGHPQHHLMHHRHADGRDYPEHECPIHHTLRDGQTRYCEREVFWNKSGDALPVEFTVTAIQEQDEVRGAVIIFRDIQARLAAEQEIESLLADLRRSNAELERFAYVASHDLRQPLRMITSFLSLVVRRMNDRMGDEEREFIGFAVDGAQRMDRMIQDLLSYSRIGRTDTREEVDLEQVAESVTATLRTACAEAGAEITILTPLPTIWGVRSELERLFQNLLANAIKFRAEERPPRITVMCEDKGDNWSFSIADNGIGIEAKDHDRLFNIFQRLVPQSQYEGTGIGLASCRKIVEHHQGRIWVTSVPGEGSTFSFTLPKKTGVAE</sequence>
<keyword evidence="12" id="KW-1185">Reference proteome</keyword>
<evidence type="ECO:0000259" key="10">
    <source>
        <dbReference type="PROSITE" id="PS50885"/>
    </source>
</evidence>
<dbReference type="SUPFAM" id="SSF55874">
    <property type="entry name" value="ATPase domain of HSP90 chaperone/DNA topoisomerase II/histidine kinase"/>
    <property type="match status" value="1"/>
</dbReference>
<organism evidence="11 12">
    <name type="scientific">Magnetospirillum aberrantis SpK</name>
    <dbReference type="NCBI Taxonomy" id="908842"/>
    <lineage>
        <taxon>Bacteria</taxon>
        <taxon>Pseudomonadati</taxon>
        <taxon>Pseudomonadota</taxon>
        <taxon>Alphaproteobacteria</taxon>
        <taxon>Rhodospirillales</taxon>
        <taxon>Rhodospirillaceae</taxon>
        <taxon>Magnetospirillum</taxon>
    </lineage>
</organism>
<dbReference type="InterPro" id="IPR036097">
    <property type="entry name" value="HisK_dim/P_sf"/>
</dbReference>
<dbReference type="PROSITE" id="PS50112">
    <property type="entry name" value="PAS"/>
    <property type="match status" value="1"/>
</dbReference>
<dbReference type="PROSITE" id="PS50885">
    <property type="entry name" value="HAMP"/>
    <property type="match status" value="1"/>
</dbReference>
<dbReference type="CDD" id="cd00082">
    <property type="entry name" value="HisKA"/>
    <property type="match status" value="1"/>
</dbReference>
<dbReference type="Pfam" id="PF00672">
    <property type="entry name" value="HAMP"/>
    <property type="match status" value="1"/>
</dbReference>
<dbReference type="SUPFAM" id="SSF47384">
    <property type="entry name" value="Homodimeric domain of signal transducing histidine kinase"/>
    <property type="match status" value="1"/>
</dbReference>
<dbReference type="EC" id="2.7.13.3" evidence="3"/>